<dbReference type="EMBL" id="OZ035837">
    <property type="protein sequence ID" value="CAL1581960.1"/>
    <property type="molecule type" value="Genomic_DNA"/>
</dbReference>
<gene>
    <name evidence="1" type="ORF">KC01_LOCUS12668</name>
</gene>
<protein>
    <submittedName>
        <fullName evidence="1">Uncharacterized protein</fullName>
    </submittedName>
</protein>
<evidence type="ECO:0000313" key="2">
    <source>
        <dbReference type="Proteomes" id="UP001497482"/>
    </source>
</evidence>
<reference evidence="1 2" key="1">
    <citation type="submission" date="2024-04" db="EMBL/GenBank/DDBJ databases">
        <authorList>
            <person name="Waldvogel A.-M."/>
            <person name="Schoenle A."/>
        </authorList>
    </citation>
    <scope>NUCLEOTIDE SEQUENCE [LARGE SCALE GENOMIC DNA]</scope>
</reference>
<dbReference type="AlphaFoldDB" id="A0AAV2JWW5"/>
<evidence type="ECO:0000313" key="1">
    <source>
        <dbReference type="EMBL" id="CAL1581960.1"/>
    </source>
</evidence>
<organism evidence="1 2">
    <name type="scientific">Knipowitschia caucasica</name>
    <name type="common">Caucasian dwarf goby</name>
    <name type="synonym">Pomatoschistus caucasicus</name>
    <dbReference type="NCBI Taxonomy" id="637954"/>
    <lineage>
        <taxon>Eukaryota</taxon>
        <taxon>Metazoa</taxon>
        <taxon>Chordata</taxon>
        <taxon>Craniata</taxon>
        <taxon>Vertebrata</taxon>
        <taxon>Euteleostomi</taxon>
        <taxon>Actinopterygii</taxon>
        <taxon>Neopterygii</taxon>
        <taxon>Teleostei</taxon>
        <taxon>Neoteleostei</taxon>
        <taxon>Acanthomorphata</taxon>
        <taxon>Gobiaria</taxon>
        <taxon>Gobiiformes</taxon>
        <taxon>Gobioidei</taxon>
        <taxon>Gobiidae</taxon>
        <taxon>Gobiinae</taxon>
        <taxon>Knipowitschia</taxon>
    </lineage>
</organism>
<sequence length="84" mass="9345">MEAQKQEVTRGREMRFRELWAQHLREALAKKNAVPRWSSGSSQIKLLCCNVGDGLHLQILSSGVVQGVHCPNESCESTRVPGTI</sequence>
<keyword evidence="2" id="KW-1185">Reference proteome</keyword>
<dbReference type="Proteomes" id="UP001497482">
    <property type="component" value="Chromosome 15"/>
</dbReference>
<name>A0AAV2JWW5_KNICA</name>
<proteinExistence type="predicted"/>
<accession>A0AAV2JWW5</accession>